<reference evidence="2" key="1">
    <citation type="submission" date="2020-02" db="EMBL/GenBank/DDBJ databases">
        <authorList>
            <person name="Meier V. D."/>
        </authorList>
    </citation>
    <scope>NUCLEOTIDE SEQUENCE</scope>
    <source>
        <strain evidence="2">AVDCRST_MAG73</strain>
    </source>
</reference>
<feature type="non-terminal residue" evidence="2">
    <location>
        <position position="40"/>
    </location>
</feature>
<evidence type="ECO:0000256" key="1">
    <source>
        <dbReference type="SAM" id="MobiDB-lite"/>
    </source>
</evidence>
<name>A0A6J4U0X4_9BACT</name>
<gene>
    <name evidence="2" type="ORF">AVDCRST_MAG73-1543</name>
</gene>
<proteinExistence type="predicted"/>
<organism evidence="2">
    <name type="scientific">uncultured Thermomicrobiales bacterium</name>
    <dbReference type="NCBI Taxonomy" id="1645740"/>
    <lineage>
        <taxon>Bacteria</taxon>
        <taxon>Pseudomonadati</taxon>
        <taxon>Thermomicrobiota</taxon>
        <taxon>Thermomicrobia</taxon>
        <taxon>Thermomicrobiales</taxon>
        <taxon>environmental samples</taxon>
    </lineage>
</organism>
<evidence type="ECO:0000313" key="2">
    <source>
        <dbReference type="EMBL" id="CAA9537333.1"/>
    </source>
</evidence>
<feature type="non-terminal residue" evidence="2">
    <location>
        <position position="1"/>
    </location>
</feature>
<dbReference type="AlphaFoldDB" id="A0A6J4U0X4"/>
<protein>
    <submittedName>
        <fullName evidence="2">Uncharacterized protein</fullName>
    </submittedName>
</protein>
<feature type="region of interest" description="Disordered" evidence="1">
    <location>
        <begin position="1"/>
        <end position="40"/>
    </location>
</feature>
<accession>A0A6J4U0X4</accession>
<dbReference type="EMBL" id="CADCWE010000092">
    <property type="protein sequence ID" value="CAA9537333.1"/>
    <property type="molecule type" value="Genomic_DNA"/>
</dbReference>
<sequence length="40" mass="4450">GRGRHRPSRAGTVPVESPRRHQMPRSLDGWLPKRTGCASV</sequence>